<gene>
    <name evidence="1" type="ORF">L2E82_48158</name>
</gene>
<proteinExistence type="predicted"/>
<keyword evidence="2" id="KW-1185">Reference proteome</keyword>
<name>A0ACB8YYJ9_CICIN</name>
<sequence>MNDIIGLSVLNNQGESYAVSIHSSQFKWIQNLNSFGKRFSITAGNNGKLYVIVADRSVIVGLNVRTGTVVWKQSIGPLITQDLSPVVDVNGWISIGSLDGFLYSVSSSGVFIPRERSKNEEGGGSGHSRWEREEKGSPA</sequence>
<comment type="caution">
    <text evidence="1">The sequence shown here is derived from an EMBL/GenBank/DDBJ whole genome shotgun (WGS) entry which is preliminary data.</text>
</comment>
<organism evidence="1 2">
    <name type="scientific">Cichorium intybus</name>
    <name type="common">Chicory</name>
    <dbReference type="NCBI Taxonomy" id="13427"/>
    <lineage>
        <taxon>Eukaryota</taxon>
        <taxon>Viridiplantae</taxon>
        <taxon>Streptophyta</taxon>
        <taxon>Embryophyta</taxon>
        <taxon>Tracheophyta</taxon>
        <taxon>Spermatophyta</taxon>
        <taxon>Magnoliopsida</taxon>
        <taxon>eudicotyledons</taxon>
        <taxon>Gunneridae</taxon>
        <taxon>Pentapetalae</taxon>
        <taxon>asterids</taxon>
        <taxon>campanulids</taxon>
        <taxon>Asterales</taxon>
        <taxon>Asteraceae</taxon>
        <taxon>Cichorioideae</taxon>
        <taxon>Cichorieae</taxon>
        <taxon>Cichoriinae</taxon>
        <taxon>Cichorium</taxon>
    </lineage>
</organism>
<evidence type="ECO:0000313" key="1">
    <source>
        <dbReference type="EMBL" id="KAI3690183.1"/>
    </source>
</evidence>
<reference evidence="2" key="1">
    <citation type="journal article" date="2022" name="Mol. Ecol. Resour.">
        <title>The genomes of chicory, endive, great burdock and yacon provide insights into Asteraceae palaeo-polyploidization history and plant inulin production.</title>
        <authorList>
            <person name="Fan W."/>
            <person name="Wang S."/>
            <person name="Wang H."/>
            <person name="Wang A."/>
            <person name="Jiang F."/>
            <person name="Liu H."/>
            <person name="Zhao H."/>
            <person name="Xu D."/>
            <person name="Zhang Y."/>
        </authorList>
    </citation>
    <scope>NUCLEOTIDE SEQUENCE [LARGE SCALE GENOMIC DNA]</scope>
    <source>
        <strain evidence="2">cv. Punajuju</strain>
    </source>
</reference>
<protein>
    <submittedName>
        <fullName evidence="1">Uncharacterized protein</fullName>
    </submittedName>
</protein>
<dbReference type="EMBL" id="CM042017">
    <property type="protein sequence ID" value="KAI3690183.1"/>
    <property type="molecule type" value="Genomic_DNA"/>
</dbReference>
<reference evidence="1 2" key="2">
    <citation type="journal article" date="2022" name="Mol. Ecol. Resour.">
        <title>The genomes of chicory, endive, great burdock and yacon provide insights into Asteraceae paleo-polyploidization history and plant inulin production.</title>
        <authorList>
            <person name="Fan W."/>
            <person name="Wang S."/>
            <person name="Wang H."/>
            <person name="Wang A."/>
            <person name="Jiang F."/>
            <person name="Liu H."/>
            <person name="Zhao H."/>
            <person name="Xu D."/>
            <person name="Zhang Y."/>
        </authorList>
    </citation>
    <scope>NUCLEOTIDE SEQUENCE [LARGE SCALE GENOMIC DNA]</scope>
    <source>
        <strain evidence="2">cv. Punajuju</strain>
        <tissue evidence="1">Leaves</tissue>
    </source>
</reference>
<accession>A0ACB8YYJ9</accession>
<dbReference type="Proteomes" id="UP001055811">
    <property type="component" value="Linkage Group LG09"/>
</dbReference>
<evidence type="ECO:0000313" key="2">
    <source>
        <dbReference type="Proteomes" id="UP001055811"/>
    </source>
</evidence>